<dbReference type="Proteomes" id="UP001059672">
    <property type="component" value="Chromosome"/>
</dbReference>
<sequence length="230" mass="26492">MLWSEIFDAEFSSVEHYKLYPDLYPWVGQEYGQRIPRVLLLGESHYFASDATFHHDAASWYAGITIPEQHQKSIKTRKIINKGLCNQWKGRSRLIYRNLEAALRDIEGGSNLSASPFHRVAFMNYFQRPAQREGKSLVVSTADQQRSAEVQRSVIEILSPDVVMFCSILAWKHAKAAGLFDTFKNTEIRFGRCTHPATRWWHTPMKKYKGKKGMDLFLDVLRPCYGTAAT</sequence>
<evidence type="ECO:0000313" key="1">
    <source>
        <dbReference type="EMBL" id="UTW09161.1"/>
    </source>
</evidence>
<gene>
    <name evidence="1" type="ORF">KDW96_07595</name>
</gene>
<evidence type="ECO:0000313" key="2">
    <source>
        <dbReference type="Proteomes" id="UP001059672"/>
    </source>
</evidence>
<organism evidence="1 2">
    <name type="scientific">Pseudomonas benzenivorans</name>
    <dbReference type="NCBI Taxonomy" id="556533"/>
    <lineage>
        <taxon>Bacteria</taxon>
        <taxon>Pseudomonadati</taxon>
        <taxon>Pseudomonadota</taxon>
        <taxon>Gammaproteobacteria</taxon>
        <taxon>Pseudomonadales</taxon>
        <taxon>Pseudomonadaceae</taxon>
        <taxon>Pseudomonas</taxon>
    </lineage>
</organism>
<reference evidence="1" key="1">
    <citation type="submission" date="2021-04" db="EMBL/GenBank/DDBJ databases">
        <title>Oceanospirillales bacteria with DddD are important DMSP degraders in coastal seawater.</title>
        <authorList>
            <person name="Liu J."/>
        </authorList>
    </citation>
    <scope>NUCLEOTIDE SEQUENCE</scope>
    <source>
        <strain evidence="1">D13-4</strain>
    </source>
</reference>
<accession>A0ABY5HBF4</accession>
<keyword evidence="2" id="KW-1185">Reference proteome</keyword>
<dbReference type="EMBL" id="CP073346">
    <property type="protein sequence ID" value="UTW09161.1"/>
    <property type="molecule type" value="Genomic_DNA"/>
</dbReference>
<protein>
    <recommendedName>
        <fullName evidence="3">Uracil DNA glycosylase superfamily protein</fullName>
    </recommendedName>
</protein>
<evidence type="ECO:0008006" key="3">
    <source>
        <dbReference type="Google" id="ProtNLM"/>
    </source>
</evidence>
<name>A0ABY5HBF4_9PSED</name>
<dbReference type="RefSeq" id="WP_255839835.1">
    <property type="nucleotide sequence ID" value="NZ_CP073346.1"/>
</dbReference>
<proteinExistence type="predicted"/>